<reference evidence="1 2" key="1">
    <citation type="submission" date="2017-02" db="EMBL/GenBank/DDBJ databases">
        <title>Complete genome sequence of Brachyspira hampsonii genomovar I strain NSH-16 (ATCC BAA-2463).</title>
        <authorList>
            <person name="Mirajkar N.S."/>
            <person name="Gebhart C.J."/>
        </authorList>
    </citation>
    <scope>NUCLEOTIDE SEQUENCE [LARGE SCALE GENOMIC DNA]</scope>
    <source>
        <strain evidence="1 2">NSH-16</strain>
    </source>
</reference>
<dbReference type="AlphaFoldDB" id="A0AAC9XJG5"/>
<organism evidence="1 2">
    <name type="scientific">Brachyspira hampsonii</name>
    <dbReference type="NCBI Taxonomy" id="1287055"/>
    <lineage>
        <taxon>Bacteria</taxon>
        <taxon>Pseudomonadati</taxon>
        <taxon>Spirochaetota</taxon>
        <taxon>Spirochaetia</taxon>
        <taxon>Brachyspirales</taxon>
        <taxon>Brachyspiraceae</taxon>
        <taxon>Brachyspira</taxon>
    </lineage>
</organism>
<accession>A0AAC9XJG5</accession>
<evidence type="ECO:0000313" key="1">
    <source>
        <dbReference type="EMBL" id="ASJ20772.1"/>
    </source>
</evidence>
<protein>
    <submittedName>
        <fullName evidence="1">Uncharacterized protein</fullName>
    </submittedName>
</protein>
<evidence type="ECO:0000313" key="2">
    <source>
        <dbReference type="Proteomes" id="UP000264880"/>
    </source>
</evidence>
<sequence length="72" mass="8643">MAKSTDEKYWEHWLDDDPYPNIDINKIRQKNIDAGLIKPLNPEDHVVIDLKLIKKLKEEIKREKEQEDSQEN</sequence>
<keyword evidence="2" id="KW-1185">Reference proteome</keyword>
<dbReference type="Proteomes" id="UP000264880">
    <property type="component" value="Chromosome"/>
</dbReference>
<dbReference type="RefSeq" id="WP_008728148.1">
    <property type="nucleotide sequence ID" value="NZ_CP019914.1"/>
</dbReference>
<dbReference type="KEGG" id="bhp:BHAMNSH16_03550"/>
<gene>
    <name evidence="1" type="ORF">BHAMNSH16_03550</name>
</gene>
<dbReference type="EMBL" id="CP019914">
    <property type="protein sequence ID" value="ASJ20772.1"/>
    <property type="molecule type" value="Genomic_DNA"/>
</dbReference>
<name>A0AAC9XJG5_9SPIR</name>
<proteinExistence type="predicted"/>